<evidence type="ECO:0000256" key="4">
    <source>
        <dbReference type="ARBA" id="ARBA00022795"/>
    </source>
</evidence>
<dbReference type="CDD" id="cd16098">
    <property type="entry name" value="FliS"/>
    <property type="match status" value="1"/>
</dbReference>
<evidence type="ECO:0000256" key="3">
    <source>
        <dbReference type="ARBA" id="ARBA00022490"/>
    </source>
</evidence>
<dbReference type="GO" id="GO:0005829">
    <property type="term" value="C:cytosol"/>
    <property type="evidence" value="ECO:0007669"/>
    <property type="project" value="UniProtKB-SubCell"/>
</dbReference>
<dbReference type="InterPro" id="IPR036584">
    <property type="entry name" value="FliS_sf"/>
</dbReference>
<accession>A0A2T0RAQ5</accession>
<evidence type="ECO:0000256" key="1">
    <source>
        <dbReference type="ARBA" id="ARBA00004514"/>
    </source>
</evidence>
<comment type="subcellular location">
    <subcellularLocation>
        <location evidence="1">Cytoplasm</location>
        <location evidence="1">Cytosol</location>
    </subcellularLocation>
</comment>
<dbReference type="GO" id="GO:0071973">
    <property type="term" value="P:bacterial-type flagellum-dependent cell motility"/>
    <property type="evidence" value="ECO:0007669"/>
    <property type="project" value="TreeGrafter"/>
</dbReference>
<protein>
    <submittedName>
        <fullName evidence="6">Flagellar protein FliS</fullName>
    </submittedName>
</protein>
<dbReference type="Proteomes" id="UP000238083">
    <property type="component" value="Unassembled WGS sequence"/>
</dbReference>
<dbReference type="PANTHER" id="PTHR34773:SF1">
    <property type="entry name" value="FLAGELLAR SECRETION CHAPERONE FLIS"/>
    <property type="match status" value="1"/>
</dbReference>
<evidence type="ECO:0000313" key="7">
    <source>
        <dbReference type="Proteomes" id="UP000238083"/>
    </source>
</evidence>
<keyword evidence="3" id="KW-0963">Cytoplasm</keyword>
<keyword evidence="6" id="KW-0969">Cilium</keyword>
<comment type="similarity">
    <text evidence="2">Belongs to the FliS family.</text>
</comment>
<dbReference type="RefSeq" id="WP_106206586.1">
    <property type="nucleotide sequence ID" value="NZ_PVZF01000001.1"/>
</dbReference>
<dbReference type="Pfam" id="PF02561">
    <property type="entry name" value="FliS"/>
    <property type="match status" value="1"/>
</dbReference>
<evidence type="ECO:0000313" key="6">
    <source>
        <dbReference type="EMBL" id="PRY18245.1"/>
    </source>
</evidence>
<dbReference type="InterPro" id="IPR003713">
    <property type="entry name" value="FliS"/>
</dbReference>
<reference evidence="6 7" key="1">
    <citation type="submission" date="2018-03" db="EMBL/GenBank/DDBJ databases">
        <title>Genomic Encyclopedia of Archaeal and Bacterial Type Strains, Phase II (KMG-II): from individual species to whole genera.</title>
        <authorList>
            <person name="Goeker M."/>
        </authorList>
    </citation>
    <scope>NUCLEOTIDE SEQUENCE [LARGE SCALE GENOMIC DNA]</scope>
    <source>
        <strain evidence="6 7">DSM 19711</strain>
    </source>
</reference>
<keyword evidence="7" id="KW-1185">Reference proteome</keyword>
<evidence type="ECO:0000256" key="5">
    <source>
        <dbReference type="ARBA" id="ARBA00023186"/>
    </source>
</evidence>
<keyword evidence="4" id="KW-1005">Bacterial flagellum biogenesis</keyword>
<keyword evidence="6" id="KW-0966">Cell projection</keyword>
<proteinExistence type="inferred from homology"/>
<keyword evidence="6" id="KW-0282">Flagellum</keyword>
<organism evidence="6 7">
    <name type="scientific">Kineococcus rhizosphaerae</name>
    <dbReference type="NCBI Taxonomy" id="559628"/>
    <lineage>
        <taxon>Bacteria</taxon>
        <taxon>Bacillati</taxon>
        <taxon>Actinomycetota</taxon>
        <taxon>Actinomycetes</taxon>
        <taxon>Kineosporiales</taxon>
        <taxon>Kineosporiaceae</taxon>
        <taxon>Kineococcus</taxon>
    </lineage>
</organism>
<dbReference type="PANTHER" id="PTHR34773">
    <property type="entry name" value="FLAGELLAR SECRETION CHAPERONE FLIS"/>
    <property type="match status" value="1"/>
</dbReference>
<keyword evidence="5" id="KW-0143">Chaperone</keyword>
<dbReference type="AlphaFoldDB" id="A0A2T0RAQ5"/>
<name>A0A2T0RAQ5_9ACTN</name>
<sequence>MTSTTFNARSTNRYLADSLSTASPAALLVMLYDRLVLDLQRAEEAQLAGNRGIAHENLVHAQAIVLELESSLDPEGWEGGAGLKAIYAWLLTELPLANVSGDASRTGACREMTAELAEAWRQAALEHLTAAAGGRHGTA</sequence>
<comment type="caution">
    <text evidence="6">The sequence shown here is derived from an EMBL/GenBank/DDBJ whole genome shotgun (WGS) entry which is preliminary data.</text>
</comment>
<dbReference type="SUPFAM" id="SSF101116">
    <property type="entry name" value="Flagellar export chaperone FliS"/>
    <property type="match status" value="1"/>
</dbReference>
<gene>
    <name evidence="6" type="ORF">CLV37_101490</name>
</gene>
<evidence type="ECO:0000256" key="2">
    <source>
        <dbReference type="ARBA" id="ARBA00008787"/>
    </source>
</evidence>
<dbReference type="Gene3D" id="1.20.120.340">
    <property type="entry name" value="Flagellar protein FliS"/>
    <property type="match status" value="1"/>
</dbReference>
<dbReference type="EMBL" id="PVZF01000001">
    <property type="protein sequence ID" value="PRY18245.1"/>
    <property type="molecule type" value="Genomic_DNA"/>
</dbReference>
<dbReference type="OrthoDB" id="3268516at2"/>
<dbReference type="GO" id="GO:0044780">
    <property type="term" value="P:bacterial-type flagellum assembly"/>
    <property type="evidence" value="ECO:0007669"/>
    <property type="project" value="InterPro"/>
</dbReference>
<dbReference type="NCBIfam" id="TIGR00208">
    <property type="entry name" value="fliS"/>
    <property type="match status" value="1"/>
</dbReference>